<dbReference type="AlphaFoldDB" id="A0A2A9F240"/>
<feature type="compositionally biased region" description="Low complexity" evidence="1">
    <location>
        <begin position="226"/>
        <end position="236"/>
    </location>
</feature>
<dbReference type="InterPro" id="IPR005325">
    <property type="entry name" value="DUF308_memb"/>
</dbReference>
<feature type="compositionally biased region" description="Low complexity" evidence="1">
    <location>
        <begin position="209"/>
        <end position="218"/>
    </location>
</feature>
<dbReference type="PANTHER" id="PTHR34989">
    <property type="entry name" value="PROTEIN HDED"/>
    <property type="match status" value="1"/>
</dbReference>
<dbReference type="EMBL" id="PDJJ01000001">
    <property type="protein sequence ID" value="PFG44479.1"/>
    <property type="molecule type" value="Genomic_DNA"/>
</dbReference>
<dbReference type="PANTHER" id="PTHR34989:SF1">
    <property type="entry name" value="PROTEIN HDED"/>
    <property type="match status" value="1"/>
</dbReference>
<feature type="transmembrane region" description="Helical" evidence="2">
    <location>
        <begin position="50"/>
        <end position="70"/>
    </location>
</feature>
<feature type="region of interest" description="Disordered" evidence="1">
    <location>
        <begin position="190"/>
        <end position="236"/>
    </location>
</feature>
<organism evidence="3 4">
    <name type="scientific">Isoptericola jiangsuensis</name>
    <dbReference type="NCBI Taxonomy" id="548579"/>
    <lineage>
        <taxon>Bacteria</taxon>
        <taxon>Bacillati</taxon>
        <taxon>Actinomycetota</taxon>
        <taxon>Actinomycetes</taxon>
        <taxon>Micrococcales</taxon>
        <taxon>Promicromonosporaceae</taxon>
        <taxon>Isoptericola</taxon>
    </lineage>
</organism>
<accession>A0A2A9F240</accession>
<keyword evidence="2" id="KW-0472">Membrane</keyword>
<evidence type="ECO:0000256" key="1">
    <source>
        <dbReference type="SAM" id="MobiDB-lite"/>
    </source>
</evidence>
<evidence type="ECO:0000313" key="4">
    <source>
        <dbReference type="Proteomes" id="UP000224130"/>
    </source>
</evidence>
<sequence length="236" mass="24833">MTDSGTPLSQRTMGTARRLWGLVYVRAAAYLVVGVLLFVNPDDGLEALRWLIGIAIAAQGILLALEGYAARTGPDDGQSWRLIAGVVSIVAAAMIVLWPSMTSSVVFLAVGIWACIAGVLGTIAGLRGRVTRNLAWDWQLVNAILWIILGIAVLARPTDDVTTIAMLLGLYLILSGAVLAVGGLSTTTRQKDLDRRSGGRRASRRTPDADAGTAPAGGADDDAWPDDAGPATDRTR</sequence>
<evidence type="ECO:0000256" key="2">
    <source>
        <dbReference type="SAM" id="Phobius"/>
    </source>
</evidence>
<keyword evidence="2" id="KW-0812">Transmembrane</keyword>
<comment type="caution">
    <text evidence="3">The sequence shown here is derived from an EMBL/GenBank/DDBJ whole genome shotgun (WGS) entry which is preliminary data.</text>
</comment>
<feature type="transmembrane region" description="Helical" evidence="2">
    <location>
        <begin position="138"/>
        <end position="155"/>
    </location>
</feature>
<keyword evidence="2" id="KW-1133">Transmembrane helix</keyword>
<feature type="transmembrane region" description="Helical" evidence="2">
    <location>
        <begin position="19"/>
        <end position="38"/>
    </location>
</feature>
<reference evidence="3 4" key="1">
    <citation type="submission" date="2017-10" db="EMBL/GenBank/DDBJ databases">
        <title>Sequencing the genomes of 1000 actinobacteria strains.</title>
        <authorList>
            <person name="Klenk H.-P."/>
        </authorList>
    </citation>
    <scope>NUCLEOTIDE SEQUENCE [LARGE SCALE GENOMIC DNA]</scope>
    <source>
        <strain evidence="3 4">DSM 21863</strain>
    </source>
</reference>
<dbReference type="Proteomes" id="UP000224130">
    <property type="component" value="Unassembled WGS sequence"/>
</dbReference>
<name>A0A2A9F240_9MICO</name>
<dbReference type="InterPro" id="IPR052712">
    <property type="entry name" value="Acid_resist_chaperone_HdeD"/>
</dbReference>
<proteinExistence type="predicted"/>
<feature type="transmembrane region" description="Helical" evidence="2">
    <location>
        <begin position="82"/>
        <end position="99"/>
    </location>
</feature>
<dbReference type="RefSeq" id="WP_098464673.1">
    <property type="nucleotide sequence ID" value="NZ_PDJJ01000001.1"/>
</dbReference>
<keyword evidence="4" id="KW-1185">Reference proteome</keyword>
<dbReference type="GO" id="GO:0005886">
    <property type="term" value="C:plasma membrane"/>
    <property type="evidence" value="ECO:0007669"/>
    <property type="project" value="TreeGrafter"/>
</dbReference>
<dbReference type="Pfam" id="PF03729">
    <property type="entry name" value="DUF308"/>
    <property type="match status" value="2"/>
</dbReference>
<dbReference type="OrthoDB" id="3829721at2"/>
<evidence type="ECO:0000313" key="3">
    <source>
        <dbReference type="EMBL" id="PFG44479.1"/>
    </source>
</evidence>
<gene>
    <name evidence="3" type="ORF">ATJ88_3204</name>
</gene>
<feature type="transmembrane region" description="Helical" evidence="2">
    <location>
        <begin position="161"/>
        <end position="186"/>
    </location>
</feature>
<feature type="transmembrane region" description="Helical" evidence="2">
    <location>
        <begin position="105"/>
        <end position="126"/>
    </location>
</feature>
<protein>
    <submittedName>
        <fullName evidence="3">Uncharacterized membrane protein HdeD (DUF308 family)</fullName>
    </submittedName>
</protein>